<dbReference type="OrthoDB" id="9760620at2"/>
<keyword evidence="12 19" id="KW-0675">Receptor</keyword>
<dbReference type="PROSITE" id="PS52016">
    <property type="entry name" value="TONB_DEPENDENT_REC_3"/>
    <property type="match status" value="1"/>
</dbReference>
<evidence type="ECO:0000256" key="4">
    <source>
        <dbReference type="ARBA" id="ARBA00022452"/>
    </source>
</evidence>
<dbReference type="InterPro" id="IPR012910">
    <property type="entry name" value="Plug_dom"/>
</dbReference>
<dbReference type="Proteomes" id="UP000515733">
    <property type="component" value="Chromosome"/>
</dbReference>
<gene>
    <name evidence="19" type="ORF">DENOEST_2650</name>
</gene>
<keyword evidence="3 14" id="KW-0813">Transport</keyword>
<dbReference type="InterPro" id="IPR039426">
    <property type="entry name" value="TonB-dep_rcpt-like"/>
</dbReference>
<evidence type="ECO:0000256" key="10">
    <source>
        <dbReference type="ARBA" id="ARBA00023077"/>
    </source>
</evidence>
<dbReference type="InterPro" id="IPR037066">
    <property type="entry name" value="Plug_dom_sf"/>
</dbReference>
<evidence type="ECO:0000256" key="5">
    <source>
        <dbReference type="ARBA" id="ARBA00022496"/>
    </source>
</evidence>
<dbReference type="Pfam" id="PF07715">
    <property type="entry name" value="Plug"/>
    <property type="match status" value="1"/>
</dbReference>
<dbReference type="SUPFAM" id="SSF56935">
    <property type="entry name" value="Porins"/>
    <property type="match status" value="1"/>
</dbReference>
<comment type="similarity">
    <text evidence="2 14 15">Belongs to the TonB-dependent receptor family.</text>
</comment>
<keyword evidence="4 14" id="KW-1134">Transmembrane beta strand</keyword>
<dbReference type="CDD" id="cd01347">
    <property type="entry name" value="ligand_gated_channel"/>
    <property type="match status" value="1"/>
</dbReference>
<keyword evidence="8" id="KW-0408">Iron</keyword>
<proteinExistence type="inferred from homology"/>
<evidence type="ECO:0000256" key="1">
    <source>
        <dbReference type="ARBA" id="ARBA00004571"/>
    </source>
</evidence>
<evidence type="ECO:0000313" key="20">
    <source>
        <dbReference type="Proteomes" id="UP000515733"/>
    </source>
</evidence>
<keyword evidence="5" id="KW-0410">Iron transport</keyword>
<evidence type="ECO:0000256" key="16">
    <source>
        <dbReference type="SAM" id="SignalP"/>
    </source>
</evidence>
<evidence type="ECO:0000313" key="19">
    <source>
        <dbReference type="EMBL" id="CAB1369815.1"/>
    </source>
</evidence>
<feature type="chain" id="PRO_5028379850" evidence="16">
    <location>
        <begin position="27"/>
        <end position="701"/>
    </location>
</feature>
<feature type="signal peptide" evidence="16">
    <location>
        <begin position="1"/>
        <end position="26"/>
    </location>
</feature>
<feature type="domain" description="TonB-dependent receptor-like beta-barrel" evidence="17">
    <location>
        <begin position="240"/>
        <end position="667"/>
    </location>
</feature>
<evidence type="ECO:0000256" key="7">
    <source>
        <dbReference type="ARBA" id="ARBA00022729"/>
    </source>
</evidence>
<protein>
    <submittedName>
        <fullName evidence="19">TonB-dependent receptor</fullName>
    </submittedName>
</protein>
<dbReference type="PANTHER" id="PTHR32552:SF68">
    <property type="entry name" value="FERRICHROME OUTER MEMBRANE TRANSPORTER_PHAGE RECEPTOR"/>
    <property type="match status" value="1"/>
</dbReference>
<keyword evidence="9" id="KW-0406">Ion transport</keyword>
<evidence type="ECO:0000256" key="6">
    <source>
        <dbReference type="ARBA" id="ARBA00022692"/>
    </source>
</evidence>
<evidence type="ECO:0000256" key="15">
    <source>
        <dbReference type="RuleBase" id="RU003357"/>
    </source>
</evidence>
<feature type="domain" description="TonB-dependent receptor plug" evidence="18">
    <location>
        <begin position="45"/>
        <end position="152"/>
    </location>
</feature>
<evidence type="ECO:0000259" key="18">
    <source>
        <dbReference type="Pfam" id="PF07715"/>
    </source>
</evidence>
<evidence type="ECO:0000256" key="9">
    <source>
        <dbReference type="ARBA" id="ARBA00023065"/>
    </source>
</evidence>
<dbReference type="GO" id="GO:0015344">
    <property type="term" value="F:siderophore uptake transmembrane transporter activity"/>
    <property type="evidence" value="ECO:0007669"/>
    <property type="project" value="TreeGrafter"/>
</dbReference>
<dbReference type="EMBL" id="LR778301">
    <property type="protein sequence ID" value="CAB1369815.1"/>
    <property type="molecule type" value="Genomic_DNA"/>
</dbReference>
<accession>A0A6S6Y365</accession>
<dbReference type="Pfam" id="PF00593">
    <property type="entry name" value="TonB_dep_Rec_b-barrel"/>
    <property type="match status" value="1"/>
</dbReference>
<dbReference type="GO" id="GO:0009279">
    <property type="term" value="C:cell outer membrane"/>
    <property type="evidence" value="ECO:0007669"/>
    <property type="project" value="UniProtKB-SubCell"/>
</dbReference>
<evidence type="ECO:0000256" key="14">
    <source>
        <dbReference type="PROSITE-ProRule" id="PRU01360"/>
    </source>
</evidence>
<dbReference type="PANTHER" id="PTHR32552">
    <property type="entry name" value="FERRICHROME IRON RECEPTOR-RELATED"/>
    <property type="match status" value="1"/>
</dbReference>
<dbReference type="Gene3D" id="2.170.130.10">
    <property type="entry name" value="TonB-dependent receptor, plug domain"/>
    <property type="match status" value="1"/>
</dbReference>
<dbReference type="AlphaFoldDB" id="A0A6S6Y365"/>
<evidence type="ECO:0000259" key="17">
    <source>
        <dbReference type="Pfam" id="PF00593"/>
    </source>
</evidence>
<evidence type="ECO:0000256" key="8">
    <source>
        <dbReference type="ARBA" id="ARBA00023004"/>
    </source>
</evidence>
<keyword evidence="10 15" id="KW-0798">TonB box</keyword>
<evidence type="ECO:0000256" key="13">
    <source>
        <dbReference type="ARBA" id="ARBA00023237"/>
    </source>
</evidence>
<reference evidence="19 20" key="1">
    <citation type="submission" date="2020-03" db="EMBL/GenBank/DDBJ databases">
        <authorList>
            <consortium name="Genoscope - CEA"/>
            <person name="William W."/>
        </authorList>
    </citation>
    <scope>NUCLEOTIDE SEQUENCE [LARGE SCALE GENOMIC DNA]</scope>
    <source>
        <strain evidence="20">DSM 16959</strain>
    </source>
</reference>
<keyword evidence="13 14" id="KW-0998">Cell outer membrane</keyword>
<dbReference type="InterPro" id="IPR036942">
    <property type="entry name" value="Beta-barrel_TonB_sf"/>
</dbReference>
<keyword evidence="11 14" id="KW-0472">Membrane</keyword>
<dbReference type="KEGG" id="doe:DENOEST_2650"/>
<dbReference type="InterPro" id="IPR000531">
    <property type="entry name" value="Beta-barrel_TonB"/>
</dbReference>
<name>A0A6S6Y365_9PROT</name>
<evidence type="ECO:0000256" key="3">
    <source>
        <dbReference type="ARBA" id="ARBA00022448"/>
    </source>
</evidence>
<keyword evidence="7 16" id="KW-0732">Signal</keyword>
<evidence type="ECO:0000256" key="11">
    <source>
        <dbReference type="ARBA" id="ARBA00023136"/>
    </source>
</evidence>
<organism evidence="19 20">
    <name type="scientific">Denitratisoma oestradiolicum</name>
    <dbReference type="NCBI Taxonomy" id="311182"/>
    <lineage>
        <taxon>Bacteria</taxon>
        <taxon>Pseudomonadati</taxon>
        <taxon>Pseudomonadota</taxon>
        <taxon>Betaproteobacteria</taxon>
        <taxon>Nitrosomonadales</taxon>
        <taxon>Sterolibacteriaceae</taxon>
        <taxon>Denitratisoma</taxon>
    </lineage>
</organism>
<keyword evidence="20" id="KW-1185">Reference proteome</keyword>
<dbReference type="Gene3D" id="2.40.170.20">
    <property type="entry name" value="TonB-dependent receptor, beta-barrel domain"/>
    <property type="match status" value="1"/>
</dbReference>
<evidence type="ECO:0000256" key="12">
    <source>
        <dbReference type="ARBA" id="ARBA00023170"/>
    </source>
</evidence>
<dbReference type="RefSeq" id="WP_145771182.1">
    <property type="nucleotide sequence ID" value="NZ_LR778301.1"/>
</dbReference>
<sequence length="701" mass="76194">MNGMNFRRRGCWLLLAAAGWGSHAGAEERPISVVMVTATREAQLLREVPAAVTVLDGDGVRDKRPTHPGQVMGDAPGVWVNQTGGEGHVTAIRQPLTTNPVYLYLEDGVPVRSTGFFNHNALYETNVPQSGGIEVVRGPGSALYGSDAIGGVVNVLTRKPPQGPEAEASLDIGPYGWQRLLLGGGSRHGDDAWRGSLNLTRTDGWRAATGYERQAGTARWDRELGGGASLKTVASFSLIDQQTAGSSALVRADYEDKPRSNYAPISYRKVQAFRLSSAYERPLGDALLSVTPYLRYDDMELLANWSLSYDPTVYDTRNHSLGVQLKYRQDFAPLRTRLVLGLDAENSPGRRLENAVSVTASGSGASRRYSAYARGATVYDYQVEYRGLSPYAHLELSPTQRLRLTAGLRYDDIRYDFDNSISGAVLAGGRYYGQAASQSVSFGHWSPKLGATYEISEGMSGYVSASHAFRAPSEGQLFRPSASSSASAAQAAANAALGIKPIKADNLEIGLRGRSSFGLNYELSAYRLEKRDDILSYKDPVTNAATPVNAGRTLHRGIEAALGLVLGGGWRADGALSRAYHQYRSWRIPGAADYSGKEMETAPRLIANLRLGYDQGGRKLDLEWRRLGDYWIDQANTARYEGHSLLNLRGEVAVNSQWSVFGSVLNLTDRRYAESASISSGVGTYSPGMPRVVNLGLQGRW</sequence>
<keyword evidence="6 14" id="KW-0812">Transmembrane</keyword>
<comment type="subcellular location">
    <subcellularLocation>
        <location evidence="1 14">Cell outer membrane</location>
        <topology evidence="1 14">Multi-pass membrane protein</topology>
    </subcellularLocation>
</comment>
<evidence type="ECO:0000256" key="2">
    <source>
        <dbReference type="ARBA" id="ARBA00009810"/>
    </source>
</evidence>